<dbReference type="FunFam" id="1.10.533.10:FF:000058">
    <property type="entry name" value="death domain-containing protein CRADD isoform X1"/>
    <property type="match status" value="1"/>
</dbReference>
<dbReference type="Proteomes" id="UP001474421">
    <property type="component" value="Unassembled WGS sequence"/>
</dbReference>
<gene>
    <name evidence="2" type="ORF">NXF25_012796</name>
</gene>
<evidence type="ECO:0000313" key="3">
    <source>
        <dbReference type="Proteomes" id="UP001474421"/>
    </source>
</evidence>
<sequence>SELFPFFVLDDQLLRFPQQILKKLPSDQQISKLAQRLGPEWECIVLSLGLSQKDIYCCKVNHPYNIQSQIVSAFILWRQRLGNKATTESLCNGLKFGEVDSSVIQQLLQ</sequence>
<protein>
    <submittedName>
        <fullName evidence="2">Death domain-containing protein CRADD</fullName>
    </submittedName>
</protein>
<feature type="domain" description="Death" evidence="1">
    <location>
        <begin position="26"/>
        <end position="95"/>
    </location>
</feature>
<dbReference type="InterPro" id="IPR011029">
    <property type="entry name" value="DEATH-like_dom_sf"/>
</dbReference>
<dbReference type="PROSITE" id="PS50017">
    <property type="entry name" value="DEATH_DOMAIN"/>
    <property type="match status" value="1"/>
</dbReference>
<evidence type="ECO:0000313" key="2">
    <source>
        <dbReference type="EMBL" id="KAK9399777.1"/>
    </source>
</evidence>
<dbReference type="InterPro" id="IPR000488">
    <property type="entry name" value="Death_dom"/>
</dbReference>
<dbReference type="AlphaFoldDB" id="A0AAW1BE79"/>
<accession>A0AAW1BE79</accession>
<dbReference type="Gene3D" id="1.10.533.10">
    <property type="entry name" value="Death Domain, Fas"/>
    <property type="match status" value="1"/>
</dbReference>
<dbReference type="Pfam" id="PF00531">
    <property type="entry name" value="Death"/>
    <property type="match status" value="1"/>
</dbReference>
<evidence type="ECO:0000259" key="1">
    <source>
        <dbReference type="PROSITE" id="PS50017"/>
    </source>
</evidence>
<comment type="caution">
    <text evidence="2">The sequence shown here is derived from an EMBL/GenBank/DDBJ whole genome shotgun (WGS) entry which is preliminary data.</text>
</comment>
<dbReference type="SUPFAM" id="SSF47986">
    <property type="entry name" value="DEATH domain"/>
    <property type="match status" value="1"/>
</dbReference>
<name>A0AAW1BE79_CROAD</name>
<keyword evidence="3" id="KW-1185">Reference proteome</keyword>
<proteinExistence type="predicted"/>
<organism evidence="2 3">
    <name type="scientific">Crotalus adamanteus</name>
    <name type="common">Eastern diamondback rattlesnake</name>
    <dbReference type="NCBI Taxonomy" id="8729"/>
    <lineage>
        <taxon>Eukaryota</taxon>
        <taxon>Metazoa</taxon>
        <taxon>Chordata</taxon>
        <taxon>Craniata</taxon>
        <taxon>Vertebrata</taxon>
        <taxon>Euteleostomi</taxon>
        <taxon>Lepidosauria</taxon>
        <taxon>Squamata</taxon>
        <taxon>Bifurcata</taxon>
        <taxon>Unidentata</taxon>
        <taxon>Episquamata</taxon>
        <taxon>Toxicofera</taxon>
        <taxon>Serpentes</taxon>
        <taxon>Colubroidea</taxon>
        <taxon>Viperidae</taxon>
        <taxon>Crotalinae</taxon>
        <taxon>Crotalus</taxon>
    </lineage>
</organism>
<reference evidence="2 3" key="1">
    <citation type="journal article" date="2024" name="Proc. Natl. Acad. Sci. U.S.A.">
        <title>The genetic regulatory architecture and epigenomic basis for age-related changes in rattlesnake venom.</title>
        <authorList>
            <person name="Hogan M.P."/>
            <person name="Holding M.L."/>
            <person name="Nystrom G.S."/>
            <person name="Colston T.J."/>
            <person name="Bartlett D.A."/>
            <person name="Mason A.J."/>
            <person name="Ellsworth S.A."/>
            <person name="Rautsaw R.M."/>
            <person name="Lawrence K.C."/>
            <person name="Strickland J.L."/>
            <person name="He B."/>
            <person name="Fraser P."/>
            <person name="Margres M.J."/>
            <person name="Gilbert D.M."/>
            <person name="Gibbs H.L."/>
            <person name="Parkinson C.L."/>
            <person name="Rokyta D.R."/>
        </authorList>
    </citation>
    <scope>NUCLEOTIDE SEQUENCE [LARGE SCALE GENOMIC DNA]</scope>
    <source>
        <strain evidence="2">DRR0105</strain>
    </source>
</reference>
<dbReference type="EMBL" id="JAOTOJ010000006">
    <property type="protein sequence ID" value="KAK9399777.1"/>
    <property type="molecule type" value="Genomic_DNA"/>
</dbReference>
<dbReference type="GO" id="GO:0007165">
    <property type="term" value="P:signal transduction"/>
    <property type="evidence" value="ECO:0007669"/>
    <property type="project" value="InterPro"/>
</dbReference>
<feature type="non-terminal residue" evidence="2">
    <location>
        <position position="1"/>
    </location>
</feature>